<dbReference type="EMBL" id="LACI01002750">
    <property type="protein sequence ID" value="KJU81271.1"/>
    <property type="molecule type" value="Genomic_DNA"/>
</dbReference>
<sequence length="135" mass="15499">MLILEPLDFVRTYVEAVNEELTKHNPNFKLSEIQRNWLSFCVTAVILTNSINWSSFQRISLRKYSIGALSWMFRCSKIQWDALLYASTMRILCKYGIKEGGLIIDDTGKGRSKVVKKIAFSHKMIDKETGGYIIG</sequence>
<feature type="non-terminal residue" evidence="1">
    <location>
        <position position="135"/>
    </location>
</feature>
<keyword evidence="2" id="KW-1185">Reference proteome</keyword>
<organism evidence="1 2">
    <name type="scientific">Candidatus Magnetobacterium bavaricum</name>
    <dbReference type="NCBI Taxonomy" id="29290"/>
    <lineage>
        <taxon>Bacteria</taxon>
        <taxon>Pseudomonadati</taxon>
        <taxon>Nitrospirota</taxon>
        <taxon>Thermodesulfovibrionia</taxon>
        <taxon>Thermodesulfovibrionales</taxon>
        <taxon>Candidatus Magnetobacteriaceae</taxon>
        <taxon>Candidatus Magnetobacterium</taxon>
    </lineage>
</organism>
<dbReference type="AlphaFoldDB" id="A0A0F3GHB7"/>
<evidence type="ECO:0000313" key="1">
    <source>
        <dbReference type="EMBL" id="KJU81271.1"/>
    </source>
</evidence>
<proteinExistence type="predicted"/>
<evidence type="ECO:0000313" key="2">
    <source>
        <dbReference type="Proteomes" id="UP000033423"/>
    </source>
</evidence>
<accession>A0A0F3GHB7</accession>
<gene>
    <name evidence="1" type="ORF">MBAV_006536</name>
</gene>
<reference evidence="1 2" key="1">
    <citation type="submission" date="2015-02" db="EMBL/GenBank/DDBJ databases">
        <title>Single-cell genomics of uncultivated deep-branching MTB reveals a conserved set of magnetosome genes.</title>
        <authorList>
            <person name="Kolinko S."/>
            <person name="Richter M."/>
            <person name="Glockner F.O."/>
            <person name="Brachmann A."/>
            <person name="Schuler D."/>
        </authorList>
    </citation>
    <scope>NUCLEOTIDE SEQUENCE [LARGE SCALE GENOMIC DNA]</scope>
    <source>
        <strain evidence="1">TM-1</strain>
    </source>
</reference>
<comment type="caution">
    <text evidence="1">The sequence shown here is derived from an EMBL/GenBank/DDBJ whole genome shotgun (WGS) entry which is preliminary data.</text>
</comment>
<protein>
    <recommendedName>
        <fullName evidence="3">Transposase</fullName>
    </recommendedName>
</protein>
<evidence type="ECO:0008006" key="3">
    <source>
        <dbReference type="Google" id="ProtNLM"/>
    </source>
</evidence>
<dbReference type="Proteomes" id="UP000033423">
    <property type="component" value="Unassembled WGS sequence"/>
</dbReference>
<name>A0A0F3GHB7_9BACT</name>